<evidence type="ECO:0000313" key="1">
    <source>
        <dbReference type="EMBL" id="KAL3565334.1"/>
    </source>
</evidence>
<protein>
    <submittedName>
        <fullName evidence="1">Uncharacterized protein</fullName>
    </submittedName>
</protein>
<keyword evidence="2" id="KW-1185">Reference proteome</keyword>
<evidence type="ECO:0000313" key="2">
    <source>
        <dbReference type="Proteomes" id="UP000309997"/>
    </source>
</evidence>
<dbReference type="EMBL" id="RCHU02000019">
    <property type="protein sequence ID" value="KAL3565334.1"/>
    <property type="molecule type" value="Genomic_DNA"/>
</dbReference>
<accession>A0ACC4AGN7</accession>
<sequence>MDSKKKKEGKDNQKSEIFASCSFSALGLHPSLCNQLQERLGFEGPTLVQAQAIPVILSGRHVLVNAATGTGKTVVYLAPIIHHLHSYPSRIDRENGTFALVLVPTRELCLQVYEILQKLLHRFHWIVPGYVMGGENRSKEKARLRKGISILVATPGRLLDHLKNTASFVHTNLRWIIFDEADRILELGFGKEIEEILDLLGSRHIGSEGNGNQVSSLSNFQGQNLLLSATLNEKVNHLAKISLENPVMIGLDDKKIQPDQSVDHIETAESDEDDGLGYSKVKNSSTGDYKLPAQLVQRYVKVPCGSRLAVLLSILKNLFEREASHKIVVFFSTCDAVDFHYSLLSEFCWSPNSQSEAEHTERFLRCNTLRLHGNMKQEDRRNTFQAFKTEKSALLLSTDIAARGLDFPKVRCIIQYDSPGEATEYVHRVGRTARLGEKGDSLLFLQPVEVDYLHDLEKHGVSLTEYPILKVLGSFPLYGQVYRARKFVSLDLHPWVLYLQRALESFILSEPRMNKLAQTAFCSWVRAYTAHRGDLKRIFMVKKLHLGHVSRSFGLKQQPSLVGQSFQNQAKKRKREGKQKGLSKQKKFAREFVSFGRQVHCDVVELGLENGPYFCTHYLTMYSECKLIADSENVFDQMKMLKIPTDSLTVTDVLSSCSSVGSYDFGNDYGINVYQWKKLIKAMKIFVSSSLGDKWSRRIKKQHGQLGMAWLSFYIVSDEDVRFILCAPNFEAAGLPRPLPATNGLALVVGGGAAIAAQGSSSSSAVADLTFKGLVVVFGAGAAIEPHKSSSSSFVTFTVLFGRKLVAEEGGDSISSCNSMWSSFSWAPLGPVELMNHAAFGITIKEM</sequence>
<proteinExistence type="predicted"/>
<organism evidence="1 2">
    <name type="scientific">Populus alba</name>
    <name type="common">White poplar</name>
    <dbReference type="NCBI Taxonomy" id="43335"/>
    <lineage>
        <taxon>Eukaryota</taxon>
        <taxon>Viridiplantae</taxon>
        <taxon>Streptophyta</taxon>
        <taxon>Embryophyta</taxon>
        <taxon>Tracheophyta</taxon>
        <taxon>Spermatophyta</taxon>
        <taxon>Magnoliopsida</taxon>
        <taxon>eudicotyledons</taxon>
        <taxon>Gunneridae</taxon>
        <taxon>Pentapetalae</taxon>
        <taxon>rosids</taxon>
        <taxon>fabids</taxon>
        <taxon>Malpighiales</taxon>
        <taxon>Salicaceae</taxon>
        <taxon>Saliceae</taxon>
        <taxon>Populus</taxon>
    </lineage>
</organism>
<comment type="caution">
    <text evidence="1">The sequence shown here is derived from an EMBL/GenBank/DDBJ whole genome shotgun (WGS) entry which is preliminary data.</text>
</comment>
<gene>
    <name evidence="1" type="ORF">D5086_033380</name>
</gene>
<name>A0ACC4AGN7_POPAL</name>
<dbReference type="Proteomes" id="UP000309997">
    <property type="component" value="Unassembled WGS sequence"/>
</dbReference>
<reference evidence="1 2" key="1">
    <citation type="journal article" date="2024" name="Plant Biotechnol. J.">
        <title>Genome and CRISPR/Cas9 system of a widespread forest tree (Populus alba) in the world.</title>
        <authorList>
            <person name="Liu Y.J."/>
            <person name="Jiang P.F."/>
            <person name="Han X.M."/>
            <person name="Li X.Y."/>
            <person name="Wang H.M."/>
            <person name="Wang Y.J."/>
            <person name="Wang X.X."/>
            <person name="Zeng Q.Y."/>
        </authorList>
    </citation>
    <scope>NUCLEOTIDE SEQUENCE [LARGE SCALE GENOMIC DNA]</scope>
    <source>
        <strain evidence="2">cv. PAL-ZL1</strain>
    </source>
</reference>